<dbReference type="EMBL" id="CABPRW010000004">
    <property type="protein sequence ID" value="VVE02488.1"/>
    <property type="molecule type" value="Genomic_DNA"/>
</dbReference>
<feature type="domain" description="Transcription factor zinc-finger" evidence="2">
    <location>
        <begin position="2"/>
        <end position="43"/>
    </location>
</feature>
<evidence type="ECO:0000256" key="1">
    <source>
        <dbReference type="SAM" id="MobiDB-lite"/>
    </source>
</evidence>
<gene>
    <name evidence="3" type="ORF">PFI31113_02161</name>
</gene>
<proteinExistence type="predicted"/>
<feature type="region of interest" description="Disordered" evidence="1">
    <location>
        <begin position="43"/>
        <end position="95"/>
    </location>
</feature>
<dbReference type="RefSeq" id="WP_150599574.1">
    <property type="nucleotide sequence ID" value="NZ_CABPRW010000004.1"/>
</dbReference>
<dbReference type="Proteomes" id="UP000382577">
    <property type="component" value="Unassembled WGS sequence"/>
</dbReference>
<reference evidence="3 4" key="1">
    <citation type="submission" date="2019-08" db="EMBL/GenBank/DDBJ databases">
        <authorList>
            <person name="Peeters C."/>
        </authorList>
    </citation>
    <scope>NUCLEOTIDE SEQUENCE [LARGE SCALE GENOMIC DNA]</scope>
    <source>
        <strain evidence="3 4">LMG 31113</strain>
    </source>
</reference>
<evidence type="ECO:0000313" key="4">
    <source>
        <dbReference type="Proteomes" id="UP000382577"/>
    </source>
</evidence>
<feature type="compositionally biased region" description="Basic and acidic residues" evidence="1">
    <location>
        <begin position="63"/>
        <end position="95"/>
    </location>
</feature>
<dbReference type="InterPro" id="IPR027392">
    <property type="entry name" value="TF_Znf"/>
</dbReference>
<dbReference type="Pfam" id="PF13453">
    <property type="entry name" value="Zn_ribbon_TFIIB"/>
    <property type="match status" value="1"/>
</dbReference>
<dbReference type="OrthoDB" id="9814037at2"/>
<dbReference type="AlphaFoldDB" id="A0A5E4UR89"/>
<evidence type="ECO:0000313" key="3">
    <source>
        <dbReference type="EMBL" id="VVE02488.1"/>
    </source>
</evidence>
<name>A0A5E4UR89_9BURK</name>
<sequence>MKCPVCGTPDLLMTERQGVEIDYCPSCRGVWLDRGELDKLIERTDDMAGRPAQTAREGALRSAHQDTRHRDHRDEYQQRNMHHGDDARRRHYDQPRKKKSLFEMFDFD</sequence>
<protein>
    <recommendedName>
        <fullName evidence="2">Transcription factor zinc-finger domain-containing protein</fullName>
    </recommendedName>
</protein>
<organism evidence="3 4">
    <name type="scientific">Pandoraea fibrosis</name>
    <dbReference type="NCBI Taxonomy" id="1891094"/>
    <lineage>
        <taxon>Bacteria</taxon>
        <taxon>Pseudomonadati</taxon>
        <taxon>Pseudomonadota</taxon>
        <taxon>Betaproteobacteria</taxon>
        <taxon>Burkholderiales</taxon>
        <taxon>Burkholderiaceae</taxon>
        <taxon>Pandoraea</taxon>
    </lineage>
</organism>
<accession>A0A5E4UR89</accession>
<evidence type="ECO:0000259" key="2">
    <source>
        <dbReference type="Pfam" id="PF13453"/>
    </source>
</evidence>